<comment type="caution">
    <text evidence="3">The sequence shown here is derived from an EMBL/GenBank/DDBJ whole genome shotgun (WGS) entry which is preliminary data.</text>
</comment>
<keyword evidence="1" id="KW-0175">Coiled coil</keyword>
<proteinExistence type="predicted"/>
<organism evidence="3 4">
    <name type="scientific">Euplotes crassus</name>
    <dbReference type="NCBI Taxonomy" id="5936"/>
    <lineage>
        <taxon>Eukaryota</taxon>
        <taxon>Sar</taxon>
        <taxon>Alveolata</taxon>
        <taxon>Ciliophora</taxon>
        <taxon>Intramacronucleata</taxon>
        <taxon>Spirotrichea</taxon>
        <taxon>Hypotrichia</taxon>
        <taxon>Euplotida</taxon>
        <taxon>Euplotidae</taxon>
        <taxon>Moneuplotes</taxon>
    </lineage>
</organism>
<sequence>MFKQSVNLTFRGKTHFSNTLGALCTLLAYLALLGYGIVLFRIMFKRTNVSWNHNSVYTNLAEDHSGLIWDEEDPEFKIFWSALNVNNLPEGYEMDQLGISEFYTFSSDNKSDAILNFNTTQIDNISCDNSFYTVHDKMYPNGEVTPSCPQLAGKKLQGRFGSGQDYRELQFKFEPCFENEDRPCVPQNEMASILERSSVMIHLMNRYVDLNDIDNPIKKFYDDEMFLEFKQNKNVVVELKLRQHEVILEDGLFPTLSDPDPIYFNSIEDYSYSEEDVEDHGYFWGGIHVRIRRDSQIDQHRRRVLNFLEVTGILGGLFEVFEIGFGIIIGLYSSHMFKKSLYNDIRKYEEKFEAMENCISKLESKIQKNNQRQQDNNSSCVAPSAKLRRQSQINFRNINYEPDNEDEELKILEEVKQRVNNEESKDFNMEPDVVEERKIEYTRPKFPTFGLPAFGLLAQAEEDEKSDEDFKSARCCPSFMKKSRTDMEVERMKESLGCLNIVYMIKVLRRQTQYLLLKDHDFQTHLQSNPALHFNYTSSPSFEFLQPPSEVTLSRSKSKRVHPYCADP</sequence>
<keyword evidence="2" id="KW-0812">Transmembrane</keyword>
<evidence type="ECO:0000313" key="4">
    <source>
        <dbReference type="Proteomes" id="UP001295684"/>
    </source>
</evidence>
<evidence type="ECO:0000313" key="3">
    <source>
        <dbReference type="EMBL" id="CAI2363312.1"/>
    </source>
</evidence>
<feature type="transmembrane region" description="Helical" evidence="2">
    <location>
        <begin position="307"/>
        <end position="332"/>
    </location>
</feature>
<keyword evidence="2" id="KW-0472">Membrane</keyword>
<accession>A0AAD1U6H0</accession>
<evidence type="ECO:0000256" key="1">
    <source>
        <dbReference type="SAM" id="Coils"/>
    </source>
</evidence>
<dbReference type="AlphaFoldDB" id="A0AAD1U6H0"/>
<keyword evidence="2" id="KW-1133">Transmembrane helix</keyword>
<keyword evidence="4" id="KW-1185">Reference proteome</keyword>
<dbReference type="GO" id="GO:0005634">
    <property type="term" value="C:nucleus"/>
    <property type="evidence" value="ECO:0007669"/>
    <property type="project" value="TreeGrafter"/>
</dbReference>
<dbReference type="PANTHER" id="PTHR31398:SF0">
    <property type="entry name" value="MEIOTIC NUCLEAR DIVISION PROTEIN 1 HOMOLOG"/>
    <property type="match status" value="1"/>
</dbReference>
<name>A0AAD1U6H0_EUPCR</name>
<reference evidence="3" key="1">
    <citation type="submission" date="2023-07" db="EMBL/GenBank/DDBJ databases">
        <authorList>
            <consortium name="AG Swart"/>
            <person name="Singh M."/>
            <person name="Singh A."/>
            <person name="Seah K."/>
            <person name="Emmerich C."/>
        </authorList>
    </citation>
    <scope>NUCLEOTIDE SEQUENCE</scope>
    <source>
        <strain evidence="3">DP1</strain>
    </source>
</reference>
<feature type="transmembrane region" description="Helical" evidence="2">
    <location>
        <begin position="20"/>
        <end position="44"/>
    </location>
</feature>
<gene>
    <name evidence="3" type="ORF">ECRASSUSDP1_LOCUS4642</name>
</gene>
<feature type="coiled-coil region" evidence="1">
    <location>
        <begin position="338"/>
        <end position="372"/>
    </location>
</feature>
<dbReference type="GO" id="GO:0007131">
    <property type="term" value="P:reciprocal meiotic recombination"/>
    <property type="evidence" value="ECO:0007669"/>
    <property type="project" value="TreeGrafter"/>
</dbReference>
<evidence type="ECO:0000256" key="2">
    <source>
        <dbReference type="SAM" id="Phobius"/>
    </source>
</evidence>
<dbReference type="Proteomes" id="UP001295684">
    <property type="component" value="Unassembled WGS sequence"/>
</dbReference>
<dbReference type="EMBL" id="CAMPGE010004462">
    <property type="protein sequence ID" value="CAI2363312.1"/>
    <property type="molecule type" value="Genomic_DNA"/>
</dbReference>
<dbReference type="PANTHER" id="PTHR31398">
    <property type="entry name" value="MEIOTIC NUCLEAR DIVISION PROTEIN 1 HOMOLOG"/>
    <property type="match status" value="1"/>
</dbReference>
<protein>
    <submittedName>
        <fullName evidence="3">Uncharacterized protein</fullName>
    </submittedName>
</protein>